<dbReference type="InterPro" id="IPR011990">
    <property type="entry name" value="TPR-like_helical_dom_sf"/>
</dbReference>
<dbReference type="Gene3D" id="1.25.40.10">
    <property type="entry name" value="Tetratricopeptide repeat domain"/>
    <property type="match status" value="1"/>
</dbReference>
<dbReference type="InterPro" id="IPR013105">
    <property type="entry name" value="TPR_2"/>
</dbReference>
<feature type="coiled-coil region" evidence="4">
    <location>
        <begin position="196"/>
        <end position="251"/>
    </location>
</feature>
<keyword evidence="1" id="KW-0677">Repeat</keyword>
<keyword evidence="4" id="KW-0175">Coiled coil</keyword>
<evidence type="ECO:0000256" key="4">
    <source>
        <dbReference type="SAM" id="Coils"/>
    </source>
</evidence>
<keyword evidence="2 3" id="KW-0802">TPR repeat</keyword>
<evidence type="ECO:0000256" key="2">
    <source>
        <dbReference type="ARBA" id="ARBA00022803"/>
    </source>
</evidence>
<dbReference type="Proteomes" id="UP001491310">
    <property type="component" value="Unassembled WGS sequence"/>
</dbReference>
<name>A0ABR2Z4J1_9CHLO</name>
<evidence type="ECO:0008006" key="8">
    <source>
        <dbReference type="Google" id="ProtNLM"/>
    </source>
</evidence>
<comment type="caution">
    <text evidence="6">The sequence shown here is derived from an EMBL/GenBank/DDBJ whole genome shotgun (WGS) entry which is preliminary data.</text>
</comment>
<dbReference type="PANTHER" id="PTHR36080:SF1">
    <property type="entry name" value="DBJ|BAA96220.1"/>
    <property type="match status" value="1"/>
</dbReference>
<evidence type="ECO:0000256" key="1">
    <source>
        <dbReference type="ARBA" id="ARBA00022737"/>
    </source>
</evidence>
<dbReference type="InterPro" id="IPR019734">
    <property type="entry name" value="TPR_rpt"/>
</dbReference>
<dbReference type="Pfam" id="PF07719">
    <property type="entry name" value="TPR_2"/>
    <property type="match status" value="1"/>
</dbReference>
<feature type="region of interest" description="Disordered" evidence="5">
    <location>
        <begin position="1"/>
        <end position="30"/>
    </location>
</feature>
<feature type="repeat" description="TPR" evidence="3">
    <location>
        <begin position="58"/>
        <end position="91"/>
    </location>
</feature>
<dbReference type="SMART" id="SM00028">
    <property type="entry name" value="TPR"/>
    <property type="match status" value="2"/>
</dbReference>
<dbReference type="PANTHER" id="PTHR36080">
    <property type="entry name" value="DBJ|BAA96220.1"/>
    <property type="match status" value="1"/>
</dbReference>
<dbReference type="PROSITE" id="PS50005">
    <property type="entry name" value="TPR"/>
    <property type="match status" value="1"/>
</dbReference>
<proteinExistence type="predicted"/>
<dbReference type="EMBL" id="JALJOT010000001">
    <property type="protein sequence ID" value="KAK9919132.1"/>
    <property type="molecule type" value="Genomic_DNA"/>
</dbReference>
<evidence type="ECO:0000256" key="3">
    <source>
        <dbReference type="PROSITE-ProRule" id="PRU00339"/>
    </source>
</evidence>
<organism evidence="6 7">
    <name type="scientific">Coccomyxa subellipsoidea</name>
    <dbReference type="NCBI Taxonomy" id="248742"/>
    <lineage>
        <taxon>Eukaryota</taxon>
        <taxon>Viridiplantae</taxon>
        <taxon>Chlorophyta</taxon>
        <taxon>core chlorophytes</taxon>
        <taxon>Trebouxiophyceae</taxon>
        <taxon>Trebouxiophyceae incertae sedis</taxon>
        <taxon>Coccomyxaceae</taxon>
        <taxon>Coccomyxa</taxon>
    </lineage>
</organism>
<evidence type="ECO:0000256" key="5">
    <source>
        <dbReference type="SAM" id="MobiDB-lite"/>
    </source>
</evidence>
<gene>
    <name evidence="6" type="ORF">WJX75_009625</name>
</gene>
<reference evidence="6 7" key="1">
    <citation type="journal article" date="2024" name="Nat. Commun.">
        <title>Phylogenomics reveals the evolutionary origins of lichenization in chlorophyte algae.</title>
        <authorList>
            <person name="Puginier C."/>
            <person name="Libourel C."/>
            <person name="Otte J."/>
            <person name="Skaloud P."/>
            <person name="Haon M."/>
            <person name="Grisel S."/>
            <person name="Petersen M."/>
            <person name="Berrin J.G."/>
            <person name="Delaux P.M."/>
            <person name="Dal Grande F."/>
            <person name="Keller J."/>
        </authorList>
    </citation>
    <scope>NUCLEOTIDE SEQUENCE [LARGE SCALE GENOMIC DNA]</scope>
    <source>
        <strain evidence="6 7">SAG 216-7</strain>
    </source>
</reference>
<accession>A0ABR2Z4J1</accession>
<sequence>MTSAVEDSADDAVRQTTIKGGASAEDHHGRSLLKLEQGKFREAVDEAQIATTLRPDWVPGWVALGEAQMGLGHYRASLLAYRKALELNPEDAELQAAVTYLPEDSGTDGPPAAVAAQAALASLSKIKLSASEPPSTATASEISDDISELGHPIGPDRWQAAVGNIEDAKVALDVIARAIDDAVYLDEDAYNQMIPLQQYTRTIEAQQRRIAELEQALQASRRRLAEQDSTTQAARKRAAELQEELENNAAVFKLHYDELLAKDAEIVKLRAVVQGLSSGR</sequence>
<evidence type="ECO:0000313" key="7">
    <source>
        <dbReference type="Proteomes" id="UP001491310"/>
    </source>
</evidence>
<evidence type="ECO:0000313" key="6">
    <source>
        <dbReference type="EMBL" id="KAK9919132.1"/>
    </source>
</evidence>
<keyword evidence="7" id="KW-1185">Reference proteome</keyword>
<protein>
    <recommendedName>
        <fullName evidence="8">TPR-like protein</fullName>
    </recommendedName>
</protein>
<dbReference type="SUPFAM" id="SSF48452">
    <property type="entry name" value="TPR-like"/>
    <property type="match status" value="1"/>
</dbReference>